<dbReference type="SMART" id="SM00563">
    <property type="entry name" value="PlsC"/>
    <property type="match status" value="1"/>
</dbReference>
<dbReference type="SUPFAM" id="SSF53448">
    <property type="entry name" value="Nucleotide-diphospho-sugar transferases"/>
    <property type="match status" value="1"/>
</dbReference>
<dbReference type="CDD" id="cd07989">
    <property type="entry name" value="LPLAT_AGPAT-like"/>
    <property type="match status" value="1"/>
</dbReference>
<proteinExistence type="predicted"/>
<dbReference type="Pfam" id="PF00535">
    <property type="entry name" value="Glycos_transf_2"/>
    <property type="match status" value="1"/>
</dbReference>
<dbReference type="CDD" id="cd04179">
    <property type="entry name" value="DPM_DPG-synthase_like"/>
    <property type="match status" value="1"/>
</dbReference>
<feature type="transmembrane region" description="Helical" evidence="1">
    <location>
        <begin position="235"/>
        <end position="254"/>
    </location>
</feature>
<dbReference type="EMBL" id="BPUB01000002">
    <property type="protein sequence ID" value="GJG59797.1"/>
    <property type="molecule type" value="Genomic_DNA"/>
</dbReference>
<keyword evidence="4" id="KW-1185">Reference proteome</keyword>
<reference evidence="3" key="1">
    <citation type="journal article" date="2022" name="Int. J. Syst. Evol. Microbiol.">
        <title>Prevotella lacticifex sp. nov., isolated from the rumen of cows.</title>
        <authorList>
            <person name="Shinkai T."/>
            <person name="Ikeyama N."/>
            <person name="Kumagai M."/>
            <person name="Ohmori H."/>
            <person name="Sakamoto M."/>
            <person name="Ohkuma M."/>
            <person name="Mitsumori M."/>
        </authorList>
    </citation>
    <scope>NUCLEOTIDE SEQUENCE</scope>
    <source>
        <strain evidence="3">R5076</strain>
    </source>
</reference>
<evidence type="ECO:0000313" key="3">
    <source>
        <dbReference type="EMBL" id="GJG59797.1"/>
    </source>
</evidence>
<evidence type="ECO:0000259" key="2">
    <source>
        <dbReference type="SMART" id="SM00563"/>
    </source>
</evidence>
<dbReference type="GeneID" id="72466161"/>
<dbReference type="SUPFAM" id="SSF69593">
    <property type="entry name" value="Glycerol-3-phosphate (1)-acyltransferase"/>
    <property type="match status" value="1"/>
</dbReference>
<dbReference type="PANTHER" id="PTHR48090:SF7">
    <property type="entry name" value="RFBJ PROTEIN"/>
    <property type="match status" value="1"/>
</dbReference>
<feature type="domain" description="Phospholipid/glycerol acyltransferase" evidence="2">
    <location>
        <begin position="334"/>
        <end position="443"/>
    </location>
</feature>
<keyword evidence="1" id="KW-0812">Transmembrane</keyword>
<dbReference type="InterPro" id="IPR002123">
    <property type="entry name" value="Plipid/glycerol_acylTrfase"/>
</dbReference>
<dbReference type="InterPro" id="IPR029044">
    <property type="entry name" value="Nucleotide-diphossugar_trans"/>
</dbReference>
<dbReference type="AlphaFoldDB" id="A0A9R1CXI1"/>
<dbReference type="Proteomes" id="UP000825483">
    <property type="component" value="Unassembled WGS sequence"/>
</dbReference>
<sequence length="504" mass="57554">MNEQVNDSKYSDLRTIMHERAICVIIPTYNNGGTIGRVVDEALLYCDDIIVVNDGSDDTTASILSSKKGIDVVAYERNRGKGYALKRGIERALARGFAYAITMDGDGQHSASDIPAFVEANRRWPGSIILGNRNKAKIVRSKGSSFANSFSNFWFCVQTLHRLPDTQTGFRLYPLKKLYGYRLMTARYEAELGLLVFAAWHGVTIHSIPVDVYYPPKEERVSHFRPAKDFTRISILNTILCILAVVYALPLFVLRTMMKWLRVAAMTSILVAVVVIFWPSLLLYTKIGPMTERKRWRLHMITYRVARLITMKIGLPGVHFTMTEDASADFSRPSVIICNHQSHLDLPYLLALTPKIIFLTNNWVWHSKLFGFLIHASEYYPAAAGIENLMPHFQSLVDRGYSIAIFPEGTRSADCRIARFHQGAFYVAEQLGLDIQTVMLYGAGKVLRKKRHIPHRGHIHVEVGRRYSHSELEAIGNRRALTKYFHRLYRQRYDEMSNKMEQDA</sequence>
<dbReference type="RefSeq" id="WP_223928577.1">
    <property type="nucleotide sequence ID" value="NZ_BPTU01000002.1"/>
</dbReference>
<organism evidence="3 4">
    <name type="scientific">Prevotella lacticifex</name>
    <dbReference type="NCBI Taxonomy" id="2854755"/>
    <lineage>
        <taxon>Bacteria</taxon>
        <taxon>Pseudomonadati</taxon>
        <taxon>Bacteroidota</taxon>
        <taxon>Bacteroidia</taxon>
        <taxon>Bacteroidales</taxon>
        <taxon>Prevotellaceae</taxon>
        <taxon>Prevotella</taxon>
    </lineage>
</organism>
<feature type="transmembrane region" description="Helical" evidence="1">
    <location>
        <begin position="260"/>
        <end position="284"/>
    </location>
</feature>
<dbReference type="Gene3D" id="3.90.550.10">
    <property type="entry name" value="Spore Coat Polysaccharide Biosynthesis Protein SpsA, Chain A"/>
    <property type="match status" value="1"/>
</dbReference>
<comment type="caution">
    <text evidence="3">The sequence shown here is derived from an EMBL/GenBank/DDBJ whole genome shotgun (WGS) entry which is preliminary data.</text>
</comment>
<protein>
    <recommendedName>
        <fullName evidence="2">Phospholipid/glycerol acyltransferase domain-containing protein</fullName>
    </recommendedName>
</protein>
<dbReference type="GO" id="GO:0016746">
    <property type="term" value="F:acyltransferase activity"/>
    <property type="evidence" value="ECO:0007669"/>
    <property type="project" value="InterPro"/>
</dbReference>
<feature type="transmembrane region" description="Helical" evidence="1">
    <location>
        <begin position="192"/>
        <end position="214"/>
    </location>
</feature>
<evidence type="ECO:0000313" key="4">
    <source>
        <dbReference type="Proteomes" id="UP000825483"/>
    </source>
</evidence>
<accession>A0A9R1CXI1</accession>
<dbReference type="PANTHER" id="PTHR48090">
    <property type="entry name" value="UNDECAPRENYL-PHOSPHATE 4-DEOXY-4-FORMAMIDO-L-ARABINOSE TRANSFERASE-RELATED"/>
    <property type="match status" value="1"/>
</dbReference>
<gene>
    <name evidence="3" type="ORF">PRLR5076_26480</name>
</gene>
<evidence type="ECO:0000256" key="1">
    <source>
        <dbReference type="SAM" id="Phobius"/>
    </source>
</evidence>
<keyword evidence="1" id="KW-1133">Transmembrane helix</keyword>
<dbReference type="InterPro" id="IPR001173">
    <property type="entry name" value="Glyco_trans_2-like"/>
</dbReference>
<dbReference type="Pfam" id="PF01553">
    <property type="entry name" value="Acyltransferase"/>
    <property type="match status" value="1"/>
</dbReference>
<dbReference type="InterPro" id="IPR050256">
    <property type="entry name" value="Glycosyltransferase_2"/>
</dbReference>
<keyword evidence="1" id="KW-0472">Membrane</keyword>
<name>A0A9R1CXI1_9BACT</name>